<evidence type="ECO:0000313" key="7">
    <source>
        <dbReference type="Proteomes" id="UP000252707"/>
    </source>
</evidence>
<feature type="domain" description="Dehydrogenase E1 component" evidence="5">
    <location>
        <begin position="39"/>
        <end position="328"/>
    </location>
</feature>
<comment type="subunit">
    <text evidence="4">Heterodimer of an alpha and a beta chain.</text>
</comment>
<dbReference type="AlphaFoldDB" id="A0A369CD09"/>
<dbReference type="PANTHER" id="PTHR43380:SF1">
    <property type="entry name" value="2-OXOISOVALERATE DEHYDROGENASE SUBUNIT ALPHA, MITOCHONDRIAL"/>
    <property type="match status" value="1"/>
</dbReference>
<dbReference type="InterPro" id="IPR017596">
    <property type="entry name" value="PdhA/BkdA"/>
</dbReference>
<comment type="catalytic activity">
    <reaction evidence="4">
        <text>N(6)-[(R)-lipoyl]-L-lysyl-[protein] + pyruvate + H(+) = N(6)-[(R)-S(8)-acetyldihydrolipoyl]-L-lysyl-[protein] + CO2</text>
        <dbReference type="Rhea" id="RHEA:19189"/>
        <dbReference type="Rhea" id="RHEA-COMP:10474"/>
        <dbReference type="Rhea" id="RHEA-COMP:10478"/>
        <dbReference type="ChEBI" id="CHEBI:15361"/>
        <dbReference type="ChEBI" id="CHEBI:15378"/>
        <dbReference type="ChEBI" id="CHEBI:16526"/>
        <dbReference type="ChEBI" id="CHEBI:83099"/>
        <dbReference type="ChEBI" id="CHEBI:83111"/>
        <dbReference type="EC" id="1.2.4.1"/>
    </reaction>
</comment>
<dbReference type="GO" id="GO:0004739">
    <property type="term" value="F:pyruvate dehydrogenase (acetyl-transferring) activity"/>
    <property type="evidence" value="ECO:0007669"/>
    <property type="project" value="UniProtKB-UniRule"/>
</dbReference>
<evidence type="ECO:0000256" key="3">
    <source>
        <dbReference type="ARBA" id="ARBA00023052"/>
    </source>
</evidence>
<keyword evidence="4 6" id="KW-0670">Pyruvate</keyword>
<evidence type="ECO:0000256" key="1">
    <source>
        <dbReference type="ARBA" id="ARBA00001964"/>
    </source>
</evidence>
<comment type="caution">
    <text evidence="6">The sequence shown here is derived from an EMBL/GenBank/DDBJ whole genome shotgun (WGS) entry which is preliminary data.</text>
</comment>
<dbReference type="NCBIfam" id="TIGR03181">
    <property type="entry name" value="PDH_E1_alph_x"/>
    <property type="match status" value="1"/>
</dbReference>
<reference evidence="6 7" key="1">
    <citation type="submission" date="2018-07" db="EMBL/GenBank/DDBJ databases">
        <title>Genomic Encyclopedia of Type Strains, Phase IV (KMG-IV): sequencing the most valuable type-strain genomes for metagenomic binning, comparative biology and taxonomic classification.</title>
        <authorList>
            <person name="Goeker M."/>
        </authorList>
    </citation>
    <scope>NUCLEOTIDE SEQUENCE [LARGE SCALE GENOMIC DNA]</scope>
    <source>
        <strain evidence="6 7">DSM 26407</strain>
    </source>
</reference>
<comment type="cofactor">
    <cofactor evidence="1 4">
        <name>thiamine diphosphate</name>
        <dbReference type="ChEBI" id="CHEBI:58937"/>
    </cofactor>
</comment>
<dbReference type="InterPro" id="IPR001017">
    <property type="entry name" value="DH_E1"/>
</dbReference>
<sequence length="358" mass="38584">MTIVARFTMDYTRFLDPSGKAVAELPDFARDTECLVALYRAMVLTRVFDTRAVALQRTGRLGTYASTLGQEAIGAALGEAMAPEDVLVPSYRETGAQIARGVKMSELLLYWGGDERGSCFTGPREDFPISVPVASQSCHAVGVALAFRLRGEPRVAVSVCGDGATSKGDFYESLNAAGVWRLPLVFLVNNNQWAISVPRSRQSAAETIAQKAVAAGFSGEQVDGNDAVALRAVLDEAIGRAREGGGPTLVEALTYRLCDHTTADDASRYRPAEEVSGHWAEDPVVRLRNHLVAAGVWRKAEEEALLDECSRAVEAAVAEYESLPPQEPASLFDYLYAELPAALREQRESLVRGGGGDE</sequence>
<dbReference type="Gene3D" id="3.40.50.970">
    <property type="match status" value="1"/>
</dbReference>
<comment type="function">
    <text evidence="4">The pyruvate dehydrogenase complex catalyzes the overall conversion of pyruvate to acetyl-CoA and CO(2). It contains multiple copies of three enzymatic components: pyruvate dehydrogenase (E1), dihydrolipoamide acetyltransferase (E2) and lipoamide dehydrogenase (E3).</text>
</comment>
<evidence type="ECO:0000256" key="4">
    <source>
        <dbReference type="RuleBase" id="RU366007"/>
    </source>
</evidence>
<evidence type="ECO:0000313" key="6">
    <source>
        <dbReference type="EMBL" id="RCX30616.1"/>
    </source>
</evidence>
<dbReference type="Pfam" id="PF00676">
    <property type="entry name" value="E1_dh"/>
    <property type="match status" value="1"/>
</dbReference>
<organism evidence="6 7">
    <name type="scientific">Thioalbus denitrificans</name>
    <dbReference type="NCBI Taxonomy" id="547122"/>
    <lineage>
        <taxon>Bacteria</taxon>
        <taxon>Pseudomonadati</taxon>
        <taxon>Pseudomonadota</taxon>
        <taxon>Gammaproteobacteria</taxon>
        <taxon>Chromatiales</taxon>
        <taxon>Ectothiorhodospiraceae</taxon>
        <taxon>Thioalbus</taxon>
    </lineage>
</organism>
<gene>
    <name evidence="6" type="ORF">DFQ59_10452</name>
</gene>
<keyword evidence="7" id="KW-1185">Reference proteome</keyword>
<protein>
    <recommendedName>
        <fullName evidence="4">Pyruvate dehydrogenase E1 component subunit alpha</fullName>
        <ecNumber evidence="4">1.2.4.1</ecNumber>
    </recommendedName>
</protein>
<dbReference type="InterPro" id="IPR029061">
    <property type="entry name" value="THDP-binding"/>
</dbReference>
<dbReference type="EMBL" id="QPJY01000004">
    <property type="protein sequence ID" value="RCX30616.1"/>
    <property type="molecule type" value="Genomic_DNA"/>
</dbReference>
<dbReference type="SUPFAM" id="SSF52518">
    <property type="entry name" value="Thiamin diphosphate-binding fold (THDP-binding)"/>
    <property type="match status" value="1"/>
</dbReference>
<dbReference type="RefSeq" id="WP_114279609.1">
    <property type="nucleotide sequence ID" value="NZ_QPJY01000004.1"/>
</dbReference>
<dbReference type="InterPro" id="IPR050771">
    <property type="entry name" value="Alpha-ketoacid_DH_E1_comp"/>
</dbReference>
<dbReference type="CDD" id="cd02000">
    <property type="entry name" value="TPP_E1_PDC_ADC_BCADC"/>
    <property type="match status" value="1"/>
</dbReference>
<proteinExistence type="predicted"/>
<accession>A0A369CD09</accession>
<dbReference type="PANTHER" id="PTHR43380">
    <property type="entry name" value="2-OXOISOVALERATE DEHYDROGENASE SUBUNIT ALPHA, MITOCHONDRIAL"/>
    <property type="match status" value="1"/>
</dbReference>
<evidence type="ECO:0000259" key="5">
    <source>
        <dbReference type="Pfam" id="PF00676"/>
    </source>
</evidence>
<dbReference type="GO" id="GO:0009083">
    <property type="term" value="P:branched-chain amino acid catabolic process"/>
    <property type="evidence" value="ECO:0007669"/>
    <property type="project" value="TreeGrafter"/>
</dbReference>
<dbReference type="OrthoDB" id="9766715at2"/>
<dbReference type="EC" id="1.2.4.1" evidence="4"/>
<dbReference type="Proteomes" id="UP000252707">
    <property type="component" value="Unassembled WGS sequence"/>
</dbReference>
<keyword evidence="2 4" id="KW-0560">Oxidoreductase</keyword>
<keyword evidence="3 4" id="KW-0786">Thiamine pyrophosphate</keyword>
<evidence type="ECO:0000256" key="2">
    <source>
        <dbReference type="ARBA" id="ARBA00023002"/>
    </source>
</evidence>
<name>A0A369CD09_9GAMM</name>